<proteinExistence type="predicted"/>
<evidence type="ECO:0000256" key="1">
    <source>
        <dbReference type="SAM" id="Phobius"/>
    </source>
</evidence>
<keyword evidence="1" id="KW-0812">Transmembrane</keyword>
<accession>K8PD83</accession>
<gene>
    <name evidence="2" type="ORF">HMPREF9695_02686</name>
</gene>
<keyword evidence="1" id="KW-1133">Transmembrane helix</keyword>
<reference evidence="2 3" key="1">
    <citation type="submission" date="2012-04" db="EMBL/GenBank/DDBJ databases">
        <title>The Genome Sequence of Afipia broomeae ATCC 49717.</title>
        <authorList>
            <consortium name="The Broad Institute Genome Sequencing Platform"/>
            <person name="Earl A."/>
            <person name="Ward D."/>
            <person name="Feldgarden M."/>
            <person name="Gevers D."/>
            <person name="Huys G."/>
            <person name="Walker B."/>
            <person name="Young S.K."/>
            <person name="Zeng Q."/>
            <person name="Gargeya S."/>
            <person name="Fitzgerald M."/>
            <person name="Haas B."/>
            <person name="Abouelleil A."/>
            <person name="Alvarado L."/>
            <person name="Arachchi H.M."/>
            <person name="Berlin A."/>
            <person name="Chapman S.B."/>
            <person name="Goldberg J."/>
            <person name="Griggs A."/>
            <person name="Gujja S."/>
            <person name="Hansen M."/>
            <person name="Howarth C."/>
            <person name="Imamovic A."/>
            <person name="Larimer J."/>
            <person name="McCowen C."/>
            <person name="Montmayeur A."/>
            <person name="Murphy C."/>
            <person name="Neiman D."/>
            <person name="Pearson M."/>
            <person name="Priest M."/>
            <person name="Roberts A."/>
            <person name="Saif S."/>
            <person name="Shea T."/>
            <person name="Sisk P."/>
            <person name="Sykes S."/>
            <person name="Wortman J."/>
            <person name="Nusbaum C."/>
            <person name="Birren B."/>
        </authorList>
    </citation>
    <scope>NUCLEOTIDE SEQUENCE [LARGE SCALE GENOMIC DNA]</scope>
    <source>
        <strain evidence="2 3">ATCC 49717</strain>
    </source>
</reference>
<evidence type="ECO:0000313" key="2">
    <source>
        <dbReference type="EMBL" id="EKS36268.1"/>
    </source>
</evidence>
<feature type="transmembrane region" description="Helical" evidence="1">
    <location>
        <begin position="37"/>
        <end position="55"/>
    </location>
</feature>
<comment type="caution">
    <text evidence="2">The sequence shown here is derived from an EMBL/GenBank/DDBJ whole genome shotgun (WGS) entry which is preliminary data.</text>
</comment>
<sequence>MNLSAPTFPIFLISVILAVLAALVAYAGVKIPLVSGHAFATLGIGYILLLAGNLFRGL</sequence>
<dbReference type="EMBL" id="AGWX01000004">
    <property type="protein sequence ID" value="EKS36268.1"/>
    <property type="molecule type" value="Genomic_DNA"/>
</dbReference>
<dbReference type="PATRIC" id="fig|883078.3.peg.2772"/>
<dbReference type="HOGENOM" id="CLU_2969021_0_0_5"/>
<dbReference type="Proteomes" id="UP000001096">
    <property type="component" value="Unassembled WGS sequence"/>
</dbReference>
<keyword evidence="1" id="KW-0472">Membrane</keyword>
<protein>
    <submittedName>
        <fullName evidence="2">Uncharacterized protein</fullName>
    </submittedName>
</protein>
<dbReference type="AlphaFoldDB" id="K8PD83"/>
<organism evidence="2 3">
    <name type="scientific">Afipia broomeae ATCC 49717</name>
    <dbReference type="NCBI Taxonomy" id="883078"/>
    <lineage>
        <taxon>Bacteria</taxon>
        <taxon>Pseudomonadati</taxon>
        <taxon>Pseudomonadota</taxon>
        <taxon>Alphaproteobacteria</taxon>
        <taxon>Hyphomicrobiales</taxon>
        <taxon>Nitrobacteraceae</taxon>
        <taxon>Afipia</taxon>
    </lineage>
</organism>
<keyword evidence="3" id="KW-1185">Reference proteome</keyword>
<dbReference type="RefSeq" id="WP_006021386.1">
    <property type="nucleotide sequence ID" value="NZ_KB375283.1"/>
</dbReference>
<evidence type="ECO:0000313" key="3">
    <source>
        <dbReference type="Proteomes" id="UP000001096"/>
    </source>
</evidence>
<name>K8PD83_9BRAD</name>